<comment type="similarity">
    <text evidence="1">Belongs to the universal stress protein A family.</text>
</comment>
<gene>
    <name evidence="3" type="ORF">L0U89_03830</name>
</gene>
<feature type="domain" description="UspA" evidence="2">
    <location>
        <begin position="1"/>
        <end position="142"/>
    </location>
</feature>
<name>A0ABS9BQ66_9BACT</name>
<comment type="caution">
    <text evidence="3">The sequence shown here is derived from an EMBL/GenBank/DDBJ whole genome shotgun (WGS) entry which is preliminary data.</text>
</comment>
<dbReference type="PANTHER" id="PTHR46268:SF6">
    <property type="entry name" value="UNIVERSAL STRESS PROTEIN UP12"/>
    <property type="match status" value="1"/>
</dbReference>
<reference evidence="3 4" key="1">
    <citation type="submission" date="2022-01" db="EMBL/GenBank/DDBJ databases">
        <title>Mariniradius saccharolyticus sp. nov., isolated from sediment of a river.</title>
        <authorList>
            <person name="Liu H."/>
        </authorList>
    </citation>
    <scope>NUCLEOTIDE SEQUENCE [LARGE SCALE GENOMIC DNA]</scope>
    <source>
        <strain evidence="3 4">RY-2</strain>
    </source>
</reference>
<dbReference type="InterPro" id="IPR006016">
    <property type="entry name" value="UspA"/>
</dbReference>
<dbReference type="PANTHER" id="PTHR46268">
    <property type="entry name" value="STRESS RESPONSE PROTEIN NHAX"/>
    <property type="match status" value="1"/>
</dbReference>
<evidence type="ECO:0000259" key="2">
    <source>
        <dbReference type="Pfam" id="PF00582"/>
    </source>
</evidence>
<dbReference type="PRINTS" id="PR01438">
    <property type="entry name" value="UNVRSLSTRESS"/>
</dbReference>
<dbReference type="SUPFAM" id="SSF52402">
    <property type="entry name" value="Adenine nucleotide alpha hydrolases-like"/>
    <property type="match status" value="2"/>
</dbReference>
<dbReference type="Pfam" id="PF00582">
    <property type="entry name" value="Usp"/>
    <property type="match status" value="1"/>
</dbReference>
<dbReference type="Proteomes" id="UP001201449">
    <property type="component" value="Unassembled WGS sequence"/>
</dbReference>
<organism evidence="3 4">
    <name type="scientific">Mariniradius sediminis</name>
    <dbReference type="NCBI Taxonomy" id="2909237"/>
    <lineage>
        <taxon>Bacteria</taxon>
        <taxon>Pseudomonadati</taxon>
        <taxon>Bacteroidota</taxon>
        <taxon>Cytophagia</taxon>
        <taxon>Cytophagales</taxon>
        <taxon>Cyclobacteriaceae</taxon>
        <taxon>Mariniradius</taxon>
    </lineage>
</organism>
<protein>
    <submittedName>
        <fullName evidence="3">Universal stress protein</fullName>
    </submittedName>
</protein>
<evidence type="ECO:0000256" key="1">
    <source>
        <dbReference type="ARBA" id="ARBA00008791"/>
    </source>
</evidence>
<keyword evidence="4" id="KW-1185">Reference proteome</keyword>
<accession>A0ABS9BQ66</accession>
<dbReference type="CDD" id="cd00293">
    <property type="entry name" value="USP-like"/>
    <property type="match status" value="1"/>
</dbReference>
<dbReference type="RefSeq" id="WP_234860313.1">
    <property type="nucleotide sequence ID" value="NZ_JAKEVZ010000002.1"/>
</dbReference>
<dbReference type="EMBL" id="JAKEVZ010000002">
    <property type="protein sequence ID" value="MCF1750189.1"/>
    <property type="molecule type" value="Genomic_DNA"/>
</dbReference>
<proteinExistence type="inferred from homology"/>
<sequence>MKRIIVPIDFSSFSENAFLTALKLAEKTKSKVTCINVVSTLLDWKFLSKEQKAHHQDILDLETEAKEKMKEFLAGHRMHAVTVEAEVEIGVPRQVILDAADSTKADLLVIGAYGKDYQEGKVLGSNLQFILRNANCPVLAVKQVMSGNDLRKVVFASLFNESSKPAFAKIKQILKNFKSSVHFLMVNTPSNFVDSITAESTMHAYAKGNEDLVIHHHVFNYPETENGIVEFAKSRKMGFIAIASGNRKGSAYYQVGVTDTVLFKTDLPVLSVKID</sequence>
<evidence type="ECO:0000313" key="3">
    <source>
        <dbReference type="EMBL" id="MCF1750189.1"/>
    </source>
</evidence>
<dbReference type="InterPro" id="IPR006015">
    <property type="entry name" value="Universal_stress_UspA"/>
</dbReference>
<dbReference type="Gene3D" id="3.40.50.620">
    <property type="entry name" value="HUPs"/>
    <property type="match status" value="2"/>
</dbReference>
<dbReference type="InterPro" id="IPR014729">
    <property type="entry name" value="Rossmann-like_a/b/a_fold"/>
</dbReference>
<evidence type="ECO:0000313" key="4">
    <source>
        <dbReference type="Proteomes" id="UP001201449"/>
    </source>
</evidence>